<dbReference type="InterPro" id="IPR011051">
    <property type="entry name" value="RmlC_Cupin_sf"/>
</dbReference>
<accession>A0A1M4VFC7</accession>
<evidence type="ECO:0008006" key="8">
    <source>
        <dbReference type="Google" id="ProtNLM"/>
    </source>
</evidence>
<reference evidence="6 7" key="1">
    <citation type="submission" date="2016-11" db="EMBL/GenBank/DDBJ databases">
        <authorList>
            <person name="Jaros S."/>
            <person name="Januszkiewicz K."/>
            <person name="Wedrychowicz H."/>
        </authorList>
    </citation>
    <scope>NUCLEOTIDE SEQUENCE [LARGE SCALE GENOMIC DNA]</scope>
    <source>
        <strain evidence="6 7">DSM 25661</strain>
    </source>
</reference>
<dbReference type="OrthoDB" id="321327at2"/>
<evidence type="ECO:0000256" key="2">
    <source>
        <dbReference type="RuleBase" id="RU003457"/>
    </source>
</evidence>
<feature type="domain" description="Pirin C-terminal" evidence="5">
    <location>
        <begin position="206"/>
        <end position="309"/>
    </location>
</feature>
<dbReference type="InterPro" id="IPR008778">
    <property type="entry name" value="Pirin_C_dom"/>
</dbReference>
<evidence type="ECO:0000259" key="4">
    <source>
        <dbReference type="Pfam" id="PF02678"/>
    </source>
</evidence>
<dbReference type="SUPFAM" id="SSF51182">
    <property type="entry name" value="RmlC-like cupins"/>
    <property type="match status" value="1"/>
</dbReference>
<evidence type="ECO:0000313" key="6">
    <source>
        <dbReference type="EMBL" id="SHE67667.1"/>
    </source>
</evidence>
<dbReference type="EMBL" id="FQTW01000004">
    <property type="protein sequence ID" value="SHE67667.1"/>
    <property type="molecule type" value="Genomic_DNA"/>
</dbReference>
<organism evidence="6 7">
    <name type="scientific">Psychroflexus salarius</name>
    <dbReference type="NCBI Taxonomy" id="1155689"/>
    <lineage>
        <taxon>Bacteria</taxon>
        <taxon>Pseudomonadati</taxon>
        <taxon>Bacteroidota</taxon>
        <taxon>Flavobacteriia</taxon>
        <taxon>Flavobacteriales</taxon>
        <taxon>Flavobacteriaceae</taxon>
        <taxon>Psychroflexus</taxon>
    </lineage>
</organism>
<protein>
    <recommendedName>
        <fullName evidence="8">Pirin</fullName>
    </recommendedName>
</protein>
<evidence type="ECO:0000259" key="5">
    <source>
        <dbReference type="Pfam" id="PF05726"/>
    </source>
</evidence>
<keyword evidence="7" id="KW-1185">Reference proteome</keyword>
<dbReference type="Gene3D" id="2.60.120.10">
    <property type="entry name" value="Jelly Rolls"/>
    <property type="match status" value="2"/>
</dbReference>
<dbReference type="Proteomes" id="UP000184462">
    <property type="component" value="Unassembled WGS sequence"/>
</dbReference>
<dbReference type="RefSeq" id="WP_073192745.1">
    <property type="nucleotide sequence ID" value="NZ_FQTW01000004.1"/>
</dbReference>
<gene>
    <name evidence="6" type="ORF">SAMN05444278_10433</name>
</gene>
<evidence type="ECO:0000256" key="3">
    <source>
        <dbReference type="SAM" id="MobiDB-lite"/>
    </source>
</evidence>
<evidence type="ECO:0000256" key="1">
    <source>
        <dbReference type="ARBA" id="ARBA00008416"/>
    </source>
</evidence>
<evidence type="ECO:0000313" key="7">
    <source>
        <dbReference type="Proteomes" id="UP000184462"/>
    </source>
</evidence>
<sequence>MGTIKAIKPLGFHWETINPFIFCAYHQDDFPQGKLNLGPDHRYLKNRLLGNDFTKKDGFRMYHGQKVPGFPFHPHAGFETITLVEEGFADHTDSLGSCGRFGHGDVQWMTAGKGVLHSEMFPLIHQNKPNPLVLFQLWLNLPKASKQVNPHYKMLWHEEIPVVPIQQNQQTVGQVKIIAGHYQNIKALSPTPNSWAANPENEVQIWRITLQAGAEFVIPKAKAPKLNRQLFFYKGDSINVENQSISSGHSLELSPLKSPKITVNSKTAEFLFLQAKPINEPVVQHGPFVANSSHEINTIIKNYQQTQFGGWPWPEAEFTHGPNPRRFAKYPDGTTEEKL</sequence>
<dbReference type="Pfam" id="PF05726">
    <property type="entry name" value="Pirin_C"/>
    <property type="match status" value="1"/>
</dbReference>
<comment type="similarity">
    <text evidence="1 2">Belongs to the pirin family.</text>
</comment>
<dbReference type="Pfam" id="PF02678">
    <property type="entry name" value="Pirin"/>
    <property type="match status" value="1"/>
</dbReference>
<dbReference type="InterPro" id="IPR012093">
    <property type="entry name" value="Pirin"/>
</dbReference>
<dbReference type="PANTHER" id="PTHR13903:SF8">
    <property type="entry name" value="PIRIN"/>
    <property type="match status" value="1"/>
</dbReference>
<proteinExistence type="inferred from homology"/>
<dbReference type="PANTHER" id="PTHR13903">
    <property type="entry name" value="PIRIN-RELATED"/>
    <property type="match status" value="1"/>
</dbReference>
<dbReference type="InterPro" id="IPR014710">
    <property type="entry name" value="RmlC-like_jellyroll"/>
</dbReference>
<feature type="region of interest" description="Disordered" evidence="3">
    <location>
        <begin position="318"/>
        <end position="339"/>
    </location>
</feature>
<feature type="domain" description="Pirin N-terminal" evidence="4">
    <location>
        <begin position="61"/>
        <end position="139"/>
    </location>
</feature>
<name>A0A1M4VFC7_9FLAO</name>
<dbReference type="STRING" id="1155689.SAMN05444278_10433"/>
<dbReference type="InterPro" id="IPR003829">
    <property type="entry name" value="Pirin_N_dom"/>
</dbReference>
<dbReference type="AlphaFoldDB" id="A0A1M4VFC7"/>